<organism evidence="1">
    <name type="scientific">Cacopsylla melanoneura</name>
    <dbReference type="NCBI Taxonomy" id="428564"/>
    <lineage>
        <taxon>Eukaryota</taxon>
        <taxon>Metazoa</taxon>
        <taxon>Ecdysozoa</taxon>
        <taxon>Arthropoda</taxon>
        <taxon>Hexapoda</taxon>
        <taxon>Insecta</taxon>
        <taxon>Pterygota</taxon>
        <taxon>Neoptera</taxon>
        <taxon>Paraneoptera</taxon>
        <taxon>Hemiptera</taxon>
        <taxon>Sternorrhyncha</taxon>
        <taxon>Psylloidea</taxon>
        <taxon>Psyllidae</taxon>
        <taxon>Psyllinae</taxon>
        <taxon>Cacopsylla</taxon>
    </lineage>
</organism>
<evidence type="ECO:0000313" key="1">
    <source>
        <dbReference type="EMBL" id="CAG6701549.1"/>
    </source>
</evidence>
<name>A0A8D8UAU0_9HEMI</name>
<dbReference type="AlphaFoldDB" id="A0A8D8UAU0"/>
<accession>A0A8D8UAU0</accession>
<sequence length="101" mass="11375">MTISGTTLKTGGKFFSDTFCVFVIFSSQNSRFFPKSFFCPDLIPAGTKQNGIKGDETPCEWNHGELLFFGLKIETQRTLFRDGKFPAKGTRKRGRTGTHTR</sequence>
<dbReference type="EMBL" id="HBUF01339954">
    <property type="protein sequence ID" value="CAG6701549.1"/>
    <property type="molecule type" value="Transcribed_RNA"/>
</dbReference>
<proteinExistence type="predicted"/>
<reference evidence="1" key="1">
    <citation type="submission" date="2021-05" db="EMBL/GenBank/DDBJ databases">
        <authorList>
            <person name="Alioto T."/>
            <person name="Alioto T."/>
            <person name="Gomez Garrido J."/>
        </authorList>
    </citation>
    <scope>NUCLEOTIDE SEQUENCE</scope>
</reference>
<dbReference type="EMBL" id="HBUF01339955">
    <property type="protein sequence ID" value="CAG6701551.1"/>
    <property type="molecule type" value="Transcribed_RNA"/>
</dbReference>
<protein>
    <submittedName>
        <fullName evidence="1">Uncharacterized protein</fullName>
    </submittedName>
</protein>